<accession>A0A7R9DMA8</accession>
<sequence length="30" mass="3731">MEPVSHRMYHHRRTHILRQHCNIPITSSHR</sequence>
<name>A0A7R9DMA8_TIMCR</name>
<proteinExistence type="predicted"/>
<organism evidence="1">
    <name type="scientific">Timema cristinae</name>
    <name type="common">Walking stick</name>
    <dbReference type="NCBI Taxonomy" id="61476"/>
    <lineage>
        <taxon>Eukaryota</taxon>
        <taxon>Metazoa</taxon>
        <taxon>Ecdysozoa</taxon>
        <taxon>Arthropoda</taxon>
        <taxon>Hexapoda</taxon>
        <taxon>Insecta</taxon>
        <taxon>Pterygota</taxon>
        <taxon>Neoptera</taxon>
        <taxon>Polyneoptera</taxon>
        <taxon>Phasmatodea</taxon>
        <taxon>Timematodea</taxon>
        <taxon>Timematoidea</taxon>
        <taxon>Timematidae</taxon>
        <taxon>Timema</taxon>
    </lineage>
</organism>
<gene>
    <name evidence="1" type="ORF">TCEB3V08_LOCUS12947</name>
</gene>
<protein>
    <submittedName>
        <fullName evidence="1">Uncharacterized protein</fullName>
    </submittedName>
</protein>
<evidence type="ECO:0000313" key="1">
    <source>
        <dbReference type="EMBL" id="CAD7417353.1"/>
    </source>
</evidence>
<reference evidence="1" key="1">
    <citation type="submission" date="2020-11" db="EMBL/GenBank/DDBJ databases">
        <authorList>
            <person name="Tran Van P."/>
        </authorList>
    </citation>
    <scope>NUCLEOTIDE SEQUENCE</scope>
</reference>
<dbReference type="AlphaFoldDB" id="A0A7R9DMA8"/>
<dbReference type="EMBL" id="OC330631">
    <property type="protein sequence ID" value="CAD7417353.1"/>
    <property type="molecule type" value="Genomic_DNA"/>
</dbReference>